<dbReference type="GO" id="GO:0005524">
    <property type="term" value="F:ATP binding"/>
    <property type="evidence" value="ECO:0007669"/>
    <property type="project" value="UniProtKB-KW"/>
</dbReference>
<dbReference type="GO" id="GO:0052856">
    <property type="term" value="F:NAD(P)HX epimerase activity"/>
    <property type="evidence" value="ECO:0007669"/>
    <property type="project" value="TreeGrafter"/>
</dbReference>
<dbReference type="AlphaFoldDB" id="A0A249MQ65"/>
<dbReference type="PANTHER" id="PTHR12592:SF0">
    <property type="entry name" value="ATP-DEPENDENT (S)-NAD(P)H-HYDRATE DEHYDRATASE"/>
    <property type="match status" value="1"/>
</dbReference>
<evidence type="ECO:0000313" key="9">
    <source>
        <dbReference type="Proteomes" id="UP000217141"/>
    </source>
</evidence>
<feature type="binding site" evidence="6">
    <location>
        <position position="234"/>
    </location>
    <ligand>
        <name>(6S)-NADPHX</name>
        <dbReference type="ChEBI" id="CHEBI:64076"/>
    </ligand>
</feature>
<dbReference type="SUPFAM" id="SSF53613">
    <property type="entry name" value="Ribokinase-like"/>
    <property type="match status" value="1"/>
</dbReference>
<evidence type="ECO:0000256" key="6">
    <source>
        <dbReference type="HAMAP-Rule" id="MF_01965"/>
    </source>
</evidence>
<dbReference type="GO" id="GO:0110051">
    <property type="term" value="P:metabolite repair"/>
    <property type="evidence" value="ECO:0007669"/>
    <property type="project" value="TreeGrafter"/>
</dbReference>
<dbReference type="InterPro" id="IPR000631">
    <property type="entry name" value="CARKD"/>
</dbReference>
<evidence type="ECO:0000313" key="8">
    <source>
        <dbReference type="EMBL" id="ASY43486.1"/>
    </source>
</evidence>
<comment type="cofactor">
    <cofactor evidence="6">
        <name>Mg(2+)</name>
        <dbReference type="ChEBI" id="CHEBI:18420"/>
    </cofactor>
</comment>
<comment type="similarity">
    <text evidence="6">Belongs to the NnrD/CARKD family.</text>
</comment>
<evidence type="ECO:0000256" key="3">
    <source>
        <dbReference type="ARBA" id="ARBA00022857"/>
    </source>
</evidence>
<comment type="subunit">
    <text evidence="6">Homotetramer.</text>
</comment>
<feature type="binding site" evidence="6">
    <location>
        <position position="167"/>
    </location>
    <ligand>
        <name>(6S)-NADPHX</name>
        <dbReference type="ChEBI" id="CHEBI:64076"/>
    </ligand>
</feature>
<accession>A0A249MQ65</accession>
<reference evidence="8 9" key="1">
    <citation type="submission" date="2017-08" db="EMBL/GenBank/DDBJ databases">
        <title>Whole Genome Sequence of Sphingobium hydrophobicum C1: Insights into Adaption to the Electronic-waste Contaminated Sediment.</title>
        <authorList>
            <person name="Song D."/>
            <person name="Chen X."/>
            <person name="Xu M."/>
        </authorList>
    </citation>
    <scope>NUCLEOTIDE SEQUENCE [LARGE SCALE GENOMIC DNA]</scope>
    <source>
        <strain evidence="8 9">C1</strain>
    </source>
</reference>
<dbReference type="RefSeq" id="WP_095686776.1">
    <property type="nucleotide sequence ID" value="NZ_CP022745.1"/>
</dbReference>
<evidence type="ECO:0000259" key="7">
    <source>
        <dbReference type="PROSITE" id="PS51383"/>
    </source>
</evidence>
<keyword evidence="3 6" id="KW-0521">NADP</keyword>
<feature type="binding site" evidence="6">
    <location>
        <position position="43"/>
    </location>
    <ligand>
        <name>(6S)-NADPHX</name>
        <dbReference type="ChEBI" id="CHEBI:64076"/>
    </ligand>
</feature>
<dbReference type="Gene3D" id="3.40.1190.20">
    <property type="match status" value="1"/>
</dbReference>
<dbReference type="NCBIfam" id="TIGR00196">
    <property type="entry name" value="yjeF_cterm"/>
    <property type="match status" value="1"/>
</dbReference>
<keyword evidence="4 6" id="KW-0520">NAD</keyword>
<dbReference type="EMBL" id="CP022745">
    <property type="protein sequence ID" value="ASY43486.1"/>
    <property type="molecule type" value="Genomic_DNA"/>
</dbReference>
<gene>
    <name evidence="6" type="primary">nnrD</name>
    <name evidence="8" type="ORF">CJD35_02705</name>
</gene>
<keyword evidence="1 6" id="KW-0547">Nucleotide-binding</keyword>
<dbReference type="PROSITE" id="PS51383">
    <property type="entry name" value="YJEF_C_3"/>
    <property type="match status" value="1"/>
</dbReference>
<protein>
    <recommendedName>
        <fullName evidence="6">ADP-dependent (S)-NAD(P)H-hydrate dehydratase</fullName>
        <ecNumber evidence="6">4.2.1.136</ecNumber>
    </recommendedName>
    <alternativeName>
        <fullName evidence="6">ADP-dependent NAD(P)HX dehydratase</fullName>
    </alternativeName>
</protein>
<keyword evidence="2 6" id="KW-0067">ATP-binding</keyword>
<comment type="catalytic activity">
    <reaction evidence="6">
        <text>(6S)-NADHX + ADP = AMP + phosphate + NADH + H(+)</text>
        <dbReference type="Rhea" id="RHEA:32223"/>
        <dbReference type="ChEBI" id="CHEBI:15378"/>
        <dbReference type="ChEBI" id="CHEBI:43474"/>
        <dbReference type="ChEBI" id="CHEBI:57945"/>
        <dbReference type="ChEBI" id="CHEBI:64074"/>
        <dbReference type="ChEBI" id="CHEBI:456215"/>
        <dbReference type="ChEBI" id="CHEBI:456216"/>
        <dbReference type="EC" id="4.2.1.136"/>
    </reaction>
</comment>
<dbReference type="PANTHER" id="PTHR12592">
    <property type="entry name" value="ATP-DEPENDENT (S)-NAD(P)H-HYDRATE DEHYDRATASE FAMILY MEMBER"/>
    <property type="match status" value="1"/>
</dbReference>
<dbReference type="GO" id="GO:0046496">
    <property type="term" value="P:nicotinamide nucleotide metabolic process"/>
    <property type="evidence" value="ECO:0007669"/>
    <property type="project" value="UniProtKB-UniRule"/>
</dbReference>
<evidence type="ECO:0000256" key="2">
    <source>
        <dbReference type="ARBA" id="ARBA00022840"/>
    </source>
</evidence>
<comment type="catalytic activity">
    <reaction evidence="6">
        <text>(6S)-NADPHX + ADP = AMP + phosphate + NADPH + H(+)</text>
        <dbReference type="Rhea" id="RHEA:32235"/>
        <dbReference type="ChEBI" id="CHEBI:15378"/>
        <dbReference type="ChEBI" id="CHEBI:43474"/>
        <dbReference type="ChEBI" id="CHEBI:57783"/>
        <dbReference type="ChEBI" id="CHEBI:64076"/>
        <dbReference type="ChEBI" id="CHEBI:456215"/>
        <dbReference type="ChEBI" id="CHEBI:456216"/>
        <dbReference type="EC" id="4.2.1.136"/>
    </reaction>
</comment>
<evidence type="ECO:0000256" key="5">
    <source>
        <dbReference type="ARBA" id="ARBA00023239"/>
    </source>
</evidence>
<dbReference type="PROSITE" id="PS01050">
    <property type="entry name" value="YJEF_C_2"/>
    <property type="match status" value="1"/>
</dbReference>
<organism evidence="8 9">
    <name type="scientific">Sphingobium xenophagum</name>
    <dbReference type="NCBI Taxonomy" id="121428"/>
    <lineage>
        <taxon>Bacteria</taxon>
        <taxon>Pseudomonadati</taxon>
        <taxon>Pseudomonadota</taxon>
        <taxon>Alphaproteobacteria</taxon>
        <taxon>Sphingomonadales</taxon>
        <taxon>Sphingomonadaceae</taxon>
        <taxon>Sphingobium</taxon>
    </lineage>
</organism>
<sequence length="323" mass="33270">MSGRQLEEAWLKRHPLPAIAQGADKNSRGRVLVVGGAEFVPGALRLTGEAALRAGAGKLQMATVRSSALSLGVLVPEAAMIALPADEDGEIAPAAATILKDRITACDTLVLGPGMSSGKGSRAFVANLLYNLDFPGNLILDAAALVSLRDFNPSRWRTGKDVIFTPHHGEMAALSGLPIEEVEARPAAIAAEMAARWSAVILLKGDTSYLAKPDGQCLVYEGGCVGLGTGGSGDVLAGLIGGLASRGATAFQAAAWGAWIHGKAGNILAETIGEVGFLARELLPLIPAIIEQTMGIRNQSTWACATAVKGRGFGGRGDEVSTL</sequence>
<evidence type="ECO:0000256" key="4">
    <source>
        <dbReference type="ARBA" id="ARBA00023027"/>
    </source>
</evidence>
<feature type="domain" description="YjeF C-terminal" evidence="7">
    <location>
        <begin position="8"/>
        <end position="293"/>
    </location>
</feature>
<evidence type="ECO:0000256" key="1">
    <source>
        <dbReference type="ARBA" id="ARBA00022741"/>
    </source>
</evidence>
<dbReference type="Proteomes" id="UP000217141">
    <property type="component" value="Chromosome I"/>
</dbReference>
<dbReference type="HAMAP" id="MF_01965">
    <property type="entry name" value="NADHX_dehydratase"/>
    <property type="match status" value="1"/>
</dbReference>
<feature type="binding site" evidence="6">
    <location>
        <position position="233"/>
    </location>
    <ligand>
        <name>AMP</name>
        <dbReference type="ChEBI" id="CHEBI:456215"/>
    </ligand>
</feature>
<dbReference type="Pfam" id="PF01256">
    <property type="entry name" value="Carb_kinase"/>
    <property type="match status" value="1"/>
</dbReference>
<dbReference type="CDD" id="cd01171">
    <property type="entry name" value="YXKO-related"/>
    <property type="match status" value="1"/>
</dbReference>
<proteinExistence type="inferred from homology"/>
<dbReference type="GO" id="GO:0052855">
    <property type="term" value="F:ADP-dependent NAD(P)H-hydrate dehydratase activity"/>
    <property type="evidence" value="ECO:0007669"/>
    <property type="project" value="UniProtKB-UniRule"/>
</dbReference>
<dbReference type="InterPro" id="IPR017953">
    <property type="entry name" value="Carbohydrate_kinase_pred_CS"/>
</dbReference>
<dbReference type="EC" id="4.2.1.136" evidence="6"/>
<dbReference type="InterPro" id="IPR029056">
    <property type="entry name" value="Ribokinase-like"/>
</dbReference>
<dbReference type="KEGG" id="shyd:CJD35_02705"/>
<feature type="binding site" evidence="6">
    <location>
        <begin position="204"/>
        <end position="208"/>
    </location>
    <ligand>
        <name>AMP</name>
        <dbReference type="ChEBI" id="CHEBI:456215"/>
    </ligand>
</feature>
<keyword evidence="5 6" id="KW-0456">Lyase</keyword>
<name>A0A249MQ65_SPHXE</name>
<feature type="binding site" evidence="6">
    <location>
        <position position="114"/>
    </location>
    <ligand>
        <name>(6S)-NADPHX</name>
        <dbReference type="ChEBI" id="CHEBI:64076"/>
    </ligand>
</feature>
<comment type="function">
    <text evidence="6">Catalyzes the dehydration of the S-form of NAD(P)HX at the expense of ADP, which is converted to AMP. Together with NAD(P)HX epimerase, which catalyzes the epimerization of the S- and R-forms, the enzyme allows the repair of both epimers of NAD(P)HX, a damaged form of NAD(P)H that is a result of enzymatic or heat-dependent hydration.</text>
</comment>